<dbReference type="GO" id="GO:0080120">
    <property type="term" value="P:CAAX-box protein maturation"/>
    <property type="evidence" value="ECO:0007669"/>
    <property type="project" value="UniProtKB-ARBA"/>
</dbReference>
<evidence type="ECO:0000259" key="2">
    <source>
        <dbReference type="Pfam" id="PF02517"/>
    </source>
</evidence>
<dbReference type="AlphaFoldDB" id="A0A172UMT5"/>
<proteinExistence type="predicted"/>
<evidence type="ECO:0000313" key="4">
    <source>
        <dbReference type="Proteomes" id="UP000077143"/>
    </source>
</evidence>
<sequence length="288" mass="31660">MTERSENPPSLRSYPPRAVDEPGRGGGVAVFVITTFAVTWLIWLPILIRARSTGIDTMPWTFFLASVGPLCGALTATWWEAGRCGLIRWARRVFSLRYTRTWWIACIAMPLGYFMIGCLAVRATSGQWPDLNGFGQTDKLPGLPWPAVALVWAVSFGVGEEAGWRGWLLPRLSHQISVFWAALIVAGVWIAWHGPAFFFNPTYMSMGAGLLGWMVALMCGSYLLSWLTVGAQWSIVPVVLWHAGFDLLTAADQSAGVFAAAVSTVVMLQGVCSGVILWRRRGPRTARP</sequence>
<gene>
    <name evidence="3" type="ORF">A7U43_14655</name>
</gene>
<dbReference type="KEGG" id="madi:A7U43_14655"/>
<feature type="transmembrane region" description="Helical" evidence="1">
    <location>
        <begin position="60"/>
        <end position="81"/>
    </location>
</feature>
<evidence type="ECO:0000313" key="3">
    <source>
        <dbReference type="EMBL" id="ANE80381.1"/>
    </source>
</evidence>
<reference evidence="3 4" key="1">
    <citation type="submission" date="2016-05" db="EMBL/GenBank/DDBJ databases">
        <title>Complete genome sequence of a phthalic acid esters degrading Mycobacterium sp. YC-RL4.</title>
        <authorList>
            <person name="Ren L."/>
            <person name="Fan S."/>
            <person name="Ruth N."/>
            <person name="Jia Y."/>
            <person name="Wang J."/>
            <person name="Qiao C."/>
        </authorList>
    </citation>
    <scope>NUCLEOTIDE SEQUENCE [LARGE SCALE GENOMIC DNA]</scope>
    <source>
        <strain evidence="3 4">YC-RL4</strain>
    </source>
</reference>
<dbReference type="InterPro" id="IPR003675">
    <property type="entry name" value="Rce1/LyrA-like_dom"/>
</dbReference>
<keyword evidence="1" id="KW-1133">Transmembrane helix</keyword>
<feature type="domain" description="CAAX prenyl protease 2/Lysostaphin resistance protein A-like" evidence="2">
    <location>
        <begin position="146"/>
        <end position="247"/>
    </location>
</feature>
<feature type="transmembrane region" description="Helical" evidence="1">
    <location>
        <begin position="28"/>
        <end position="48"/>
    </location>
</feature>
<keyword evidence="1" id="KW-0472">Membrane</keyword>
<feature type="transmembrane region" description="Helical" evidence="1">
    <location>
        <begin position="255"/>
        <end position="278"/>
    </location>
</feature>
<organism evidence="3 4">
    <name type="scientific">Mycobacterium adipatum</name>
    <dbReference type="NCBI Taxonomy" id="1682113"/>
    <lineage>
        <taxon>Bacteria</taxon>
        <taxon>Bacillati</taxon>
        <taxon>Actinomycetota</taxon>
        <taxon>Actinomycetes</taxon>
        <taxon>Mycobacteriales</taxon>
        <taxon>Mycobacteriaceae</taxon>
        <taxon>Mycobacterium</taxon>
    </lineage>
</organism>
<dbReference type="Pfam" id="PF02517">
    <property type="entry name" value="Rce1-like"/>
    <property type="match status" value="1"/>
</dbReference>
<accession>A0A172UMT5</accession>
<keyword evidence="1" id="KW-0812">Transmembrane</keyword>
<keyword evidence="4" id="KW-1185">Reference proteome</keyword>
<feature type="transmembrane region" description="Helical" evidence="1">
    <location>
        <begin position="211"/>
        <end position="235"/>
    </location>
</feature>
<feature type="transmembrane region" description="Helical" evidence="1">
    <location>
        <begin position="178"/>
        <end position="199"/>
    </location>
</feature>
<dbReference type="GO" id="GO:0004175">
    <property type="term" value="F:endopeptidase activity"/>
    <property type="evidence" value="ECO:0007669"/>
    <property type="project" value="UniProtKB-ARBA"/>
</dbReference>
<feature type="transmembrane region" description="Helical" evidence="1">
    <location>
        <begin position="101"/>
        <end position="121"/>
    </location>
</feature>
<protein>
    <submittedName>
        <fullName evidence="3">Abortive infection protein</fullName>
    </submittedName>
</protein>
<dbReference type="RefSeq" id="WP_067996487.1">
    <property type="nucleotide sequence ID" value="NZ_CP015596.1"/>
</dbReference>
<evidence type="ECO:0000256" key="1">
    <source>
        <dbReference type="SAM" id="Phobius"/>
    </source>
</evidence>
<name>A0A172UMT5_9MYCO</name>
<dbReference type="PANTHER" id="PTHR35797:SF1">
    <property type="entry name" value="PROTEASE"/>
    <property type="match status" value="1"/>
</dbReference>
<dbReference type="EMBL" id="CP015596">
    <property type="protein sequence ID" value="ANE80381.1"/>
    <property type="molecule type" value="Genomic_DNA"/>
</dbReference>
<dbReference type="InterPro" id="IPR042150">
    <property type="entry name" value="MmRce1-like"/>
</dbReference>
<dbReference type="PANTHER" id="PTHR35797">
    <property type="entry name" value="PROTEASE-RELATED"/>
    <property type="match status" value="1"/>
</dbReference>
<dbReference type="OrthoDB" id="3693644at2"/>
<dbReference type="Proteomes" id="UP000077143">
    <property type="component" value="Chromosome"/>
</dbReference>